<keyword evidence="3" id="KW-1185">Reference proteome</keyword>
<reference evidence="2 3" key="1">
    <citation type="submission" date="2021-01" db="EMBL/GenBank/DDBJ databases">
        <title>Genomic Encyclopedia of Type Strains, Phase IV (KMG-IV): sequencing the most valuable type-strain genomes for metagenomic binning, comparative biology and taxonomic classification.</title>
        <authorList>
            <person name="Goeker M."/>
        </authorList>
    </citation>
    <scope>NUCLEOTIDE SEQUENCE [LARGE SCALE GENOMIC DNA]</scope>
    <source>
        <strain evidence="2 3">DSM 24834</strain>
    </source>
</reference>
<sequence length="131" mass="15087">MKVIQRFIELGEGFADIYELIELTRANQHRLSHLIAFHTEIKGRQVTSIALVLTPSGDGKFQPIYISREGIPHPEHQPSQRYALFQNVADELGKTIIQMDVKPSILFPEIDLYYQHLIAILRLNHYIAPLQ</sequence>
<evidence type="ECO:0000313" key="3">
    <source>
        <dbReference type="Proteomes" id="UP001646157"/>
    </source>
</evidence>
<evidence type="ECO:0000259" key="1">
    <source>
        <dbReference type="Pfam" id="PF23648"/>
    </source>
</evidence>
<evidence type="ECO:0000313" key="2">
    <source>
        <dbReference type="EMBL" id="MBM7586711.1"/>
    </source>
</evidence>
<dbReference type="InterPro" id="IPR055571">
    <property type="entry name" value="DUF7147"/>
</dbReference>
<dbReference type="Proteomes" id="UP001646157">
    <property type="component" value="Unassembled WGS sequence"/>
</dbReference>
<name>A0ABS2NFS0_9BACI</name>
<dbReference type="Pfam" id="PF23648">
    <property type="entry name" value="DUF7147"/>
    <property type="match status" value="1"/>
</dbReference>
<proteinExistence type="predicted"/>
<accession>A0ABS2NFS0</accession>
<organism evidence="2 3">
    <name type="scientific">Rossellomorea pakistanensis</name>
    <dbReference type="NCBI Taxonomy" id="992288"/>
    <lineage>
        <taxon>Bacteria</taxon>
        <taxon>Bacillati</taxon>
        <taxon>Bacillota</taxon>
        <taxon>Bacilli</taxon>
        <taxon>Bacillales</taxon>
        <taxon>Bacillaceae</taxon>
        <taxon>Rossellomorea</taxon>
    </lineage>
</organism>
<dbReference type="EMBL" id="JAFBDZ010000003">
    <property type="protein sequence ID" value="MBM7586711.1"/>
    <property type="molecule type" value="Genomic_DNA"/>
</dbReference>
<feature type="domain" description="DUF7147" evidence="1">
    <location>
        <begin position="4"/>
        <end position="127"/>
    </location>
</feature>
<comment type="caution">
    <text evidence="2">The sequence shown here is derived from an EMBL/GenBank/DDBJ whole genome shotgun (WGS) entry which is preliminary data.</text>
</comment>
<gene>
    <name evidence="2" type="ORF">JOC86_003263</name>
</gene>
<protein>
    <recommendedName>
        <fullName evidence="1">DUF7147 domain-containing protein</fullName>
    </recommendedName>
</protein>